<keyword evidence="3" id="KW-1185">Reference proteome</keyword>
<comment type="caution">
    <text evidence="2">The sequence shown here is derived from an EMBL/GenBank/DDBJ whole genome shotgun (WGS) entry which is preliminary data.</text>
</comment>
<accession>A0A5J5KAB1</accession>
<reference evidence="2 3" key="1">
    <citation type="submission" date="2019-09" db="EMBL/GenBank/DDBJ databases">
        <title>Screening of Novel Bioactive Compounds from Soil-Associated.</title>
        <authorList>
            <person name="Gong X."/>
        </authorList>
    </citation>
    <scope>NUCLEOTIDE SEQUENCE [LARGE SCALE GENOMIC DNA]</scope>
    <source>
        <strain evidence="2 3">Gxj-6</strain>
    </source>
</reference>
<name>A0A5J5KAB1_9ACTN</name>
<evidence type="ECO:0000259" key="1">
    <source>
        <dbReference type="Pfam" id="PF21837"/>
    </source>
</evidence>
<protein>
    <recommendedName>
        <fullName evidence="1">DUF6896 domain-containing protein</fullName>
    </recommendedName>
</protein>
<dbReference type="RefSeq" id="WP_150930453.1">
    <property type="nucleotide sequence ID" value="NZ_VYTZ01000001.1"/>
</dbReference>
<dbReference type="Pfam" id="PF21837">
    <property type="entry name" value="DUF6896"/>
    <property type="match status" value="1"/>
</dbReference>
<proteinExistence type="predicted"/>
<dbReference type="InterPro" id="IPR054191">
    <property type="entry name" value="DUF6896"/>
</dbReference>
<dbReference type="AlphaFoldDB" id="A0A5J5KAB1"/>
<dbReference type="EMBL" id="VYTZ01000001">
    <property type="protein sequence ID" value="KAA9381615.1"/>
    <property type="molecule type" value="Genomic_DNA"/>
</dbReference>
<sequence length="136" mass="15363">MNEWSAVEAVRSFVAALRSTRDRAIAQVGGAQSVKDIVHMAHRRAIPRDAGLQDGTCYSVHGIGCWMADPEGREVDVDIDDDDHEIFDAWRITRYLGSTSREVSKSRDDILMACRDLVNSGELIEPRKNWFRLPHP</sequence>
<dbReference type="Proteomes" id="UP000327011">
    <property type="component" value="Unassembled WGS sequence"/>
</dbReference>
<gene>
    <name evidence="2" type="ORF">F5972_01945</name>
</gene>
<evidence type="ECO:0000313" key="3">
    <source>
        <dbReference type="Proteomes" id="UP000327011"/>
    </source>
</evidence>
<organism evidence="2 3">
    <name type="scientific">Microbispora cellulosiformans</name>
    <dbReference type="NCBI Taxonomy" id="2614688"/>
    <lineage>
        <taxon>Bacteria</taxon>
        <taxon>Bacillati</taxon>
        <taxon>Actinomycetota</taxon>
        <taxon>Actinomycetes</taxon>
        <taxon>Streptosporangiales</taxon>
        <taxon>Streptosporangiaceae</taxon>
        <taxon>Microbispora</taxon>
    </lineage>
</organism>
<evidence type="ECO:0000313" key="2">
    <source>
        <dbReference type="EMBL" id="KAA9381615.1"/>
    </source>
</evidence>
<feature type="domain" description="DUF6896" evidence="1">
    <location>
        <begin position="22"/>
        <end position="131"/>
    </location>
</feature>